<reference evidence="6 7" key="1">
    <citation type="submission" date="2021-11" db="EMBL/GenBank/DDBJ databases">
        <title>Black yeast isolated from Biological Soil Crust.</title>
        <authorList>
            <person name="Kurbessoian T."/>
        </authorList>
    </citation>
    <scope>NUCLEOTIDE SEQUENCE [LARGE SCALE GENOMIC DNA]</scope>
    <source>
        <strain evidence="6 7">CCFEE 5522</strain>
    </source>
</reference>
<evidence type="ECO:0000256" key="4">
    <source>
        <dbReference type="SAM" id="MobiDB-lite"/>
    </source>
</evidence>
<evidence type="ECO:0000256" key="3">
    <source>
        <dbReference type="ARBA" id="ARBA00023002"/>
    </source>
</evidence>
<dbReference type="CDD" id="cd07105">
    <property type="entry name" value="ALDH_SaliADH"/>
    <property type="match status" value="1"/>
</dbReference>
<keyword evidence="2" id="KW-0521">NADP</keyword>
<proteinExistence type="inferred from homology"/>
<dbReference type="Pfam" id="PF00171">
    <property type="entry name" value="Aldedh"/>
    <property type="match status" value="1"/>
</dbReference>
<organism evidence="6 7">
    <name type="scientific">Oleoguttula mirabilis</name>
    <dbReference type="NCBI Taxonomy" id="1507867"/>
    <lineage>
        <taxon>Eukaryota</taxon>
        <taxon>Fungi</taxon>
        <taxon>Dikarya</taxon>
        <taxon>Ascomycota</taxon>
        <taxon>Pezizomycotina</taxon>
        <taxon>Dothideomycetes</taxon>
        <taxon>Dothideomycetidae</taxon>
        <taxon>Mycosphaerellales</taxon>
        <taxon>Teratosphaeriaceae</taxon>
        <taxon>Oleoguttula</taxon>
    </lineage>
</organism>
<gene>
    <name evidence="6" type="ORF">LTR36_005680</name>
</gene>
<evidence type="ECO:0000256" key="1">
    <source>
        <dbReference type="ARBA" id="ARBA00009986"/>
    </source>
</evidence>
<protein>
    <recommendedName>
        <fullName evidence="5">Aldehyde dehydrogenase domain-containing protein</fullName>
    </recommendedName>
</protein>
<accession>A0AAV9JEK9</accession>
<dbReference type="AlphaFoldDB" id="A0AAV9JEK9"/>
<dbReference type="InterPro" id="IPR015590">
    <property type="entry name" value="Aldehyde_DH_dom"/>
</dbReference>
<dbReference type="Gene3D" id="3.40.605.10">
    <property type="entry name" value="Aldehyde Dehydrogenase, Chain A, domain 1"/>
    <property type="match status" value="1"/>
</dbReference>
<dbReference type="InterPro" id="IPR016163">
    <property type="entry name" value="Ald_DH_C"/>
</dbReference>
<dbReference type="Gene3D" id="3.40.309.10">
    <property type="entry name" value="Aldehyde Dehydrogenase, Chain A, domain 2"/>
    <property type="match status" value="1"/>
</dbReference>
<dbReference type="GO" id="GO:0004777">
    <property type="term" value="F:succinate-semialdehyde dehydrogenase (NAD+) activity"/>
    <property type="evidence" value="ECO:0007669"/>
    <property type="project" value="TreeGrafter"/>
</dbReference>
<evidence type="ECO:0000256" key="2">
    <source>
        <dbReference type="ARBA" id="ARBA00022857"/>
    </source>
</evidence>
<comment type="caution">
    <text evidence="6">The sequence shown here is derived from an EMBL/GenBank/DDBJ whole genome shotgun (WGS) entry which is preliminary data.</text>
</comment>
<evidence type="ECO:0000259" key="5">
    <source>
        <dbReference type="Pfam" id="PF00171"/>
    </source>
</evidence>
<evidence type="ECO:0000313" key="7">
    <source>
        <dbReference type="Proteomes" id="UP001324427"/>
    </source>
</evidence>
<dbReference type="PANTHER" id="PTHR43353">
    <property type="entry name" value="SUCCINATE-SEMIALDEHYDE DEHYDROGENASE, MITOCHONDRIAL"/>
    <property type="match status" value="1"/>
</dbReference>
<dbReference type="SUPFAM" id="SSF53720">
    <property type="entry name" value="ALDH-like"/>
    <property type="match status" value="1"/>
</dbReference>
<feature type="region of interest" description="Disordered" evidence="4">
    <location>
        <begin position="1"/>
        <end position="20"/>
    </location>
</feature>
<dbReference type="GO" id="GO:0009450">
    <property type="term" value="P:gamma-aminobutyric acid catabolic process"/>
    <property type="evidence" value="ECO:0007669"/>
    <property type="project" value="TreeGrafter"/>
</dbReference>
<dbReference type="FunFam" id="3.40.605.10:FF:000012">
    <property type="entry name" value="NAD-dependent succinate-semialdehyde dehydrogenase"/>
    <property type="match status" value="1"/>
</dbReference>
<sequence>MSGHSNGSSNGSTAADTSKPVPLWIGGKEVWTDTTFDVISPSTGEKLWSSSSVSVQEAARAVDAAQAALKTWRKARPAEIRTILLKAADIFEQRKDELAGYMKAETGALDNFADFNTHTTIENFRDVAGRPANILGAIPQTATAGQGAFVFKEPYGVNFGIAPWNAPYILGTRSFLYAIATGNTVVLKGSELSPRTFWAIGSVLKEAGLPDGVLSVIYHRPEDAAAVTNSVIENTHVKKVNFTGSTGVGAIIASKAGKELKPVLMELGGKASAIVCEDANIEHAAFQCALGSFLHAGQICMSTERILVHRKIIDQFATSLQAAANKIYSPEGDAPVLVAKPGVEKNKSLRSDAVAKGAKVVAGDIDTHEASAYRIRPVIIRDVKKEMDIYHTESFGPSVSLIAVDSDEEAIEIANDTDYGLSGAVFTESLGRGLKIARAVDSGAVHINSMTVHDEASLPHGGVKKSGWGRFNGQWGLEEFLRLKTVTYLEST</sequence>
<dbReference type="InterPro" id="IPR016161">
    <property type="entry name" value="Ald_DH/histidinol_DH"/>
</dbReference>
<evidence type="ECO:0000313" key="6">
    <source>
        <dbReference type="EMBL" id="KAK4543321.1"/>
    </source>
</evidence>
<name>A0AAV9JEK9_9PEZI</name>
<dbReference type="PANTHER" id="PTHR43353:SF6">
    <property type="entry name" value="CYTOPLASMIC ALDEHYDE DEHYDROGENASE (EUROFUNG)"/>
    <property type="match status" value="1"/>
</dbReference>
<feature type="domain" description="Aldehyde dehydrogenase" evidence="5">
    <location>
        <begin position="34"/>
        <end position="486"/>
    </location>
</feature>
<dbReference type="EMBL" id="JAVFHQ010000033">
    <property type="protein sequence ID" value="KAK4543321.1"/>
    <property type="molecule type" value="Genomic_DNA"/>
</dbReference>
<keyword evidence="3" id="KW-0560">Oxidoreductase</keyword>
<dbReference type="InterPro" id="IPR050740">
    <property type="entry name" value="Aldehyde_DH_Superfamily"/>
</dbReference>
<dbReference type="Proteomes" id="UP001324427">
    <property type="component" value="Unassembled WGS sequence"/>
</dbReference>
<dbReference type="InterPro" id="IPR016162">
    <property type="entry name" value="Ald_DH_N"/>
</dbReference>
<keyword evidence="7" id="KW-1185">Reference proteome</keyword>
<comment type="similarity">
    <text evidence="1">Belongs to the aldehyde dehydrogenase family.</text>
</comment>
<feature type="compositionally biased region" description="Low complexity" evidence="4">
    <location>
        <begin position="1"/>
        <end position="12"/>
    </location>
</feature>